<dbReference type="HOGENOM" id="CLU_2373453_0_0_1"/>
<feature type="domain" description="Non-haem dioxygenase N-terminal" evidence="1">
    <location>
        <begin position="7"/>
        <end position="70"/>
    </location>
</feature>
<name>B6QSA3_TALMQ</name>
<dbReference type="VEuPathDB" id="FungiDB:PMAA_000970"/>
<dbReference type="EMBL" id="DS995905">
    <property type="protein sequence ID" value="EEA19297.1"/>
    <property type="molecule type" value="Genomic_DNA"/>
</dbReference>
<evidence type="ECO:0000313" key="3">
    <source>
        <dbReference type="Proteomes" id="UP000001294"/>
    </source>
</evidence>
<dbReference type="InterPro" id="IPR027443">
    <property type="entry name" value="IPNS-like_sf"/>
</dbReference>
<reference evidence="3" key="1">
    <citation type="journal article" date="2015" name="Genome Announc.">
        <title>Genome sequence of the AIDS-associated pathogen Penicillium marneffei (ATCC18224) and its near taxonomic relative Talaromyces stipitatus (ATCC10500).</title>
        <authorList>
            <person name="Nierman W.C."/>
            <person name="Fedorova-Abrams N.D."/>
            <person name="Andrianopoulos A."/>
        </authorList>
    </citation>
    <scope>NUCLEOTIDE SEQUENCE [LARGE SCALE GENOMIC DNA]</scope>
    <source>
        <strain evidence="3">ATCC 18224 / CBS 334.59 / QM 7333</strain>
    </source>
</reference>
<dbReference type="Proteomes" id="UP000001294">
    <property type="component" value="Unassembled WGS sequence"/>
</dbReference>
<evidence type="ECO:0000259" key="1">
    <source>
        <dbReference type="Pfam" id="PF14226"/>
    </source>
</evidence>
<dbReference type="Gene3D" id="2.60.120.330">
    <property type="entry name" value="B-lactam Antibiotic, Isopenicillin N Synthase, Chain"/>
    <property type="match status" value="1"/>
</dbReference>
<organism evidence="2 3">
    <name type="scientific">Talaromyces marneffei (strain ATCC 18224 / CBS 334.59 / QM 7333)</name>
    <name type="common">Penicillium marneffei</name>
    <dbReference type="NCBI Taxonomy" id="441960"/>
    <lineage>
        <taxon>Eukaryota</taxon>
        <taxon>Fungi</taxon>
        <taxon>Dikarya</taxon>
        <taxon>Ascomycota</taxon>
        <taxon>Pezizomycotina</taxon>
        <taxon>Eurotiomycetes</taxon>
        <taxon>Eurotiomycetidae</taxon>
        <taxon>Eurotiales</taxon>
        <taxon>Trichocomaceae</taxon>
        <taxon>Talaromyces</taxon>
        <taxon>Talaromyces sect. Talaromyces</taxon>
    </lineage>
</organism>
<protein>
    <recommendedName>
        <fullName evidence="1">Non-haem dioxygenase N-terminal domain-containing protein</fullName>
    </recommendedName>
</protein>
<proteinExistence type="predicted"/>
<dbReference type="SUPFAM" id="SSF51197">
    <property type="entry name" value="Clavaminate synthase-like"/>
    <property type="match status" value="1"/>
</dbReference>
<accession>B6QSA3</accession>
<dbReference type="Pfam" id="PF14226">
    <property type="entry name" value="DIOX_N"/>
    <property type="match status" value="1"/>
</dbReference>
<evidence type="ECO:0000313" key="2">
    <source>
        <dbReference type="EMBL" id="EEA19297.1"/>
    </source>
</evidence>
<sequence length="95" mass="10918">MPGNFNQRKDEITQQLIAAAENAGFFTLVDHGITIEEIERQFSISKKFFDLLEEIKGKTPDDTKSNNAWEYMAQLCPSTGTYDQKVSLWLQRNSE</sequence>
<keyword evidence="3" id="KW-1185">Reference proteome</keyword>
<dbReference type="AlphaFoldDB" id="B6QSA3"/>
<dbReference type="InterPro" id="IPR026992">
    <property type="entry name" value="DIOX_N"/>
</dbReference>
<dbReference type="PhylomeDB" id="B6QSA3"/>
<gene>
    <name evidence="2" type="ORF">PMAA_000970</name>
</gene>